<dbReference type="STRING" id="857265.WG78_09875"/>
<sequence length="53" mass="5906">MGWDLVFPSSPTVQADEKNLAACSFFLLALGGGSRRGRQVPPYEYEIHHPVFL</sequence>
<name>A0A0N1JT12_9NEIS</name>
<protein>
    <submittedName>
        <fullName evidence="1">Uncharacterized protein</fullName>
    </submittedName>
</protein>
<reference evidence="1 2" key="1">
    <citation type="submission" date="2015-07" db="EMBL/GenBank/DDBJ databases">
        <title>Draft genome sequence of the Amantichitinum ursilacus IGB-41, a new chitin-degrading bacterium.</title>
        <authorList>
            <person name="Kirstahler P."/>
            <person name="Guenther M."/>
            <person name="Grumaz C."/>
            <person name="Rupp S."/>
            <person name="Zibek S."/>
            <person name="Sohn K."/>
        </authorList>
    </citation>
    <scope>NUCLEOTIDE SEQUENCE [LARGE SCALE GENOMIC DNA]</scope>
    <source>
        <strain evidence="1 2">IGB-41</strain>
    </source>
</reference>
<dbReference type="AlphaFoldDB" id="A0A0N1JT12"/>
<organism evidence="1 2">
    <name type="scientific">Amantichitinum ursilacus</name>
    <dbReference type="NCBI Taxonomy" id="857265"/>
    <lineage>
        <taxon>Bacteria</taxon>
        <taxon>Pseudomonadati</taxon>
        <taxon>Pseudomonadota</taxon>
        <taxon>Betaproteobacteria</taxon>
        <taxon>Neisseriales</taxon>
        <taxon>Chitinibacteraceae</taxon>
        <taxon>Amantichitinum</taxon>
    </lineage>
</organism>
<proteinExistence type="predicted"/>
<comment type="caution">
    <text evidence="1">The sequence shown here is derived from an EMBL/GenBank/DDBJ whole genome shotgun (WGS) entry which is preliminary data.</text>
</comment>
<dbReference type="EMBL" id="LAQT01000007">
    <property type="protein sequence ID" value="KPC53389.1"/>
    <property type="molecule type" value="Genomic_DNA"/>
</dbReference>
<evidence type="ECO:0000313" key="1">
    <source>
        <dbReference type="EMBL" id="KPC53389.1"/>
    </source>
</evidence>
<accession>A0A0N1JT12</accession>
<dbReference type="Proteomes" id="UP000037939">
    <property type="component" value="Unassembled WGS sequence"/>
</dbReference>
<evidence type="ECO:0000313" key="2">
    <source>
        <dbReference type="Proteomes" id="UP000037939"/>
    </source>
</evidence>
<keyword evidence="2" id="KW-1185">Reference proteome</keyword>
<gene>
    <name evidence="1" type="ORF">WG78_09875</name>
</gene>